<name>A0A518KAR3_9BACT</name>
<dbReference type="KEGG" id="bmei:Spa11_30860"/>
<feature type="region of interest" description="Disordered" evidence="1">
    <location>
        <begin position="220"/>
        <end position="240"/>
    </location>
</feature>
<feature type="region of interest" description="Disordered" evidence="1">
    <location>
        <begin position="1"/>
        <end position="63"/>
    </location>
</feature>
<dbReference type="AlphaFoldDB" id="A0A518KAR3"/>
<sequence>MAASRSTRSDFRGKQPARQARRSNTNVSARIARDSQPKSRRGVAKRNLALPFSPPEDWHEPSEECDGYRVIVQRPGEGYRHVLTPEDVRERLSQLPESFLVDLEVVQFSRMTRKKQSLPCYGMQWGPALYLYPIDETLVEYFGQPPTPAIYNESKMYGGKWNEGDGGYWTLTWSESAIRDFYLNNILIHELGHLLDDRNSSYIDRERYAEWFATEYGYRGTGGAASRRPKQKVKRRHHAC</sequence>
<evidence type="ECO:0000256" key="1">
    <source>
        <dbReference type="SAM" id="MobiDB-lite"/>
    </source>
</evidence>
<dbReference type="RefSeq" id="WP_145113668.1">
    <property type="nucleotide sequence ID" value="NZ_CP036349.1"/>
</dbReference>
<dbReference type="EMBL" id="CP036349">
    <property type="protein sequence ID" value="QDV74877.1"/>
    <property type="molecule type" value="Genomic_DNA"/>
</dbReference>
<organism evidence="2 3">
    <name type="scientific">Botrimarina mediterranea</name>
    <dbReference type="NCBI Taxonomy" id="2528022"/>
    <lineage>
        <taxon>Bacteria</taxon>
        <taxon>Pseudomonadati</taxon>
        <taxon>Planctomycetota</taxon>
        <taxon>Planctomycetia</taxon>
        <taxon>Pirellulales</taxon>
        <taxon>Lacipirellulaceae</taxon>
        <taxon>Botrimarina</taxon>
    </lineage>
</organism>
<reference evidence="2 3" key="1">
    <citation type="submission" date="2019-02" db="EMBL/GenBank/DDBJ databases">
        <title>Deep-cultivation of Planctomycetes and their phenomic and genomic characterization uncovers novel biology.</title>
        <authorList>
            <person name="Wiegand S."/>
            <person name="Jogler M."/>
            <person name="Boedeker C."/>
            <person name="Pinto D."/>
            <person name="Vollmers J."/>
            <person name="Rivas-Marin E."/>
            <person name="Kohn T."/>
            <person name="Peeters S.H."/>
            <person name="Heuer A."/>
            <person name="Rast P."/>
            <person name="Oberbeckmann S."/>
            <person name="Bunk B."/>
            <person name="Jeske O."/>
            <person name="Meyerdierks A."/>
            <person name="Storesund J.E."/>
            <person name="Kallscheuer N."/>
            <person name="Luecker S."/>
            <person name="Lage O.M."/>
            <person name="Pohl T."/>
            <person name="Merkel B.J."/>
            <person name="Hornburger P."/>
            <person name="Mueller R.-W."/>
            <person name="Bruemmer F."/>
            <person name="Labrenz M."/>
            <person name="Spormann A.M."/>
            <person name="Op den Camp H."/>
            <person name="Overmann J."/>
            <person name="Amann R."/>
            <person name="Jetten M.S.M."/>
            <person name="Mascher T."/>
            <person name="Medema M.H."/>
            <person name="Devos D.P."/>
            <person name="Kaster A.-K."/>
            <person name="Ovreas L."/>
            <person name="Rohde M."/>
            <person name="Galperin M.Y."/>
            <person name="Jogler C."/>
        </authorList>
    </citation>
    <scope>NUCLEOTIDE SEQUENCE [LARGE SCALE GENOMIC DNA]</scope>
    <source>
        <strain evidence="2 3">Spa11</strain>
    </source>
</reference>
<gene>
    <name evidence="2" type="ORF">Spa11_30860</name>
</gene>
<evidence type="ECO:0000313" key="2">
    <source>
        <dbReference type="EMBL" id="QDV74877.1"/>
    </source>
</evidence>
<accession>A0A518KAR3</accession>
<evidence type="ECO:0000313" key="3">
    <source>
        <dbReference type="Proteomes" id="UP000316426"/>
    </source>
</evidence>
<feature type="compositionally biased region" description="Basic residues" evidence="1">
    <location>
        <begin position="227"/>
        <end position="240"/>
    </location>
</feature>
<proteinExistence type="predicted"/>
<protein>
    <submittedName>
        <fullName evidence="2">Uncharacterized protein</fullName>
    </submittedName>
</protein>
<dbReference type="Proteomes" id="UP000316426">
    <property type="component" value="Chromosome"/>
</dbReference>
<keyword evidence="3" id="KW-1185">Reference proteome</keyword>